<dbReference type="PANTHER" id="PTHR32322:SF9">
    <property type="entry name" value="AMINO-ACID METABOLITE EFFLUX PUMP-RELATED"/>
    <property type="match status" value="1"/>
</dbReference>
<gene>
    <name evidence="5" type="ORF">TW71_15120</name>
</gene>
<sequence>MHKSILLVAALTAFAANSFFCRFALANHAIDPGSFTWIRLVSGAVTLWLILAFRGQMNYQFVSDRASWWAGGALFGYAVSFSFAYTQLTTGTGALILFGMVQMALIAFHLMTGNRLKIGESIGIGISLTGFVVLMLPSAETPDFGSAALMLISGICWAGFTLLGRNTANAAQSITHGFLVASLMALMLSPALLSLESVTAQGAMWALLSGVFASGFGYILWYQVLKQLSVLQASVSQLAVPVIAFIAGSLLLGETITLNAVMSSLLILGGIALIFTARFRS</sequence>
<organism evidence="5">
    <name type="scientific">Vibrio coralliilyticus</name>
    <dbReference type="NCBI Taxonomy" id="190893"/>
    <lineage>
        <taxon>Bacteria</taxon>
        <taxon>Pseudomonadati</taxon>
        <taxon>Pseudomonadota</taxon>
        <taxon>Gammaproteobacteria</taxon>
        <taxon>Vibrionales</taxon>
        <taxon>Vibrionaceae</taxon>
        <taxon>Vibrio</taxon>
    </lineage>
</organism>
<evidence type="ECO:0000256" key="4">
    <source>
        <dbReference type="ARBA" id="ARBA00023136"/>
    </source>
</evidence>
<dbReference type="Pfam" id="PF00892">
    <property type="entry name" value="EamA"/>
    <property type="match status" value="1"/>
</dbReference>
<protein>
    <submittedName>
        <fullName evidence="5">Multidrug transporter</fullName>
    </submittedName>
</protein>
<accession>A0A837G602</accession>
<evidence type="ECO:0000313" key="5">
    <source>
        <dbReference type="EMBL" id="KJY71342.1"/>
    </source>
</evidence>
<dbReference type="InterPro" id="IPR000620">
    <property type="entry name" value="EamA_dom"/>
</dbReference>
<dbReference type="RefSeq" id="WP_040122060.1">
    <property type="nucleotide sequence ID" value="NZ_CP009265.1"/>
</dbReference>
<proteinExistence type="predicted"/>
<dbReference type="EMBL" id="JXXR01000016">
    <property type="protein sequence ID" value="KJY71342.1"/>
    <property type="molecule type" value="Genomic_DNA"/>
</dbReference>
<comment type="caution">
    <text evidence="5">The sequence shown here is derived from an EMBL/GenBank/DDBJ whole genome shotgun (WGS) entry which is preliminary data.</text>
</comment>
<dbReference type="AlphaFoldDB" id="A0A837G602"/>
<dbReference type="InterPro" id="IPR050638">
    <property type="entry name" value="AA-Vitamin_Transporters"/>
</dbReference>
<keyword evidence="3" id="KW-1133">Transmembrane helix</keyword>
<evidence type="ECO:0000256" key="3">
    <source>
        <dbReference type="ARBA" id="ARBA00022989"/>
    </source>
</evidence>
<name>A0A837G602_9VIBR</name>
<comment type="subcellular location">
    <subcellularLocation>
        <location evidence="1">Membrane</location>
        <topology evidence="1">Multi-pass membrane protein</topology>
    </subcellularLocation>
</comment>
<evidence type="ECO:0000256" key="2">
    <source>
        <dbReference type="ARBA" id="ARBA00022692"/>
    </source>
</evidence>
<reference evidence="5" key="1">
    <citation type="journal article" date="2015" name="BMC Genomics">
        <title>Genome mining reveals unlocked bioactive potential of marine Gram-negative bacteria.</title>
        <authorList>
            <person name="Machado H."/>
            <person name="Sonnenschein E.C."/>
            <person name="Melchiorsen J."/>
            <person name="Gram L."/>
        </authorList>
    </citation>
    <scope>NUCLEOTIDE SEQUENCE</scope>
    <source>
        <strain evidence="5">S2052</strain>
    </source>
</reference>
<evidence type="ECO:0000256" key="1">
    <source>
        <dbReference type="ARBA" id="ARBA00004141"/>
    </source>
</evidence>
<dbReference type="GO" id="GO:0016020">
    <property type="term" value="C:membrane"/>
    <property type="evidence" value="ECO:0007669"/>
    <property type="project" value="UniProtKB-SubCell"/>
</dbReference>
<keyword evidence="4" id="KW-0472">Membrane</keyword>
<keyword evidence="2" id="KW-0812">Transmembrane</keyword>
<dbReference type="InterPro" id="IPR037185">
    <property type="entry name" value="EmrE-like"/>
</dbReference>
<dbReference type="SUPFAM" id="SSF103481">
    <property type="entry name" value="Multidrug resistance efflux transporter EmrE"/>
    <property type="match status" value="1"/>
</dbReference>
<dbReference type="KEGG" id="vct:JV59_22300"/>
<dbReference type="PANTHER" id="PTHR32322">
    <property type="entry name" value="INNER MEMBRANE TRANSPORTER"/>
    <property type="match status" value="1"/>
</dbReference>